<evidence type="ECO:0000256" key="1">
    <source>
        <dbReference type="ARBA" id="ARBA00022946"/>
    </source>
</evidence>
<evidence type="ECO:0000259" key="3">
    <source>
        <dbReference type="Pfam" id="PF21864"/>
    </source>
</evidence>
<dbReference type="Pfam" id="PF21864">
    <property type="entry name" value="MORF_dom"/>
    <property type="match status" value="1"/>
</dbReference>
<keyword evidence="5" id="KW-1185">Reference proteome</keyword>
<gene>
    <name evidence="4" type="ORF">BUALT_Bualt07G0165100</name>
</gene>
<dbReference type="InterPro" id="IPR054059">
    <property type="entry name" value="MORF/ORRM1/DAG-like_MORF"/>
</dbReference>
<feature type="region of interest" description="Disordered" evidence="2">
    <location>
        <begin position="177"/>
        <end position="199"/>
    </location>
</feature>
<evidence type="ECO:0000313" key="4">
    <source>
        <dbReference type="EMBL" id="KAG8380165.1"/>
    </source>
</evidence>
<dbReference type="GO" id="GO:0005739">
    <property type="term" value="C:mitochondrion"/>
    <property type="evidence" value="ECO:0007669"/>
    <property type="project" value="TreeGrafter"/>
</dbReference>
<keyword evidence="1" id="KW-0809">Transit peptide</keyword>
<evidence type="ECO:0000256" key="2">
    <source>
        <dbReference type="SAM" id="MobiDB-lite"/>
    </source>
</evidence>
<dbReference type="Proteomes" id="UP000826271">
    <property type="component" value="Unassembled WGS sequence"/>
</dbReference>
<accession>A0AAV6XFM1</accession>
<dbReference type="Gene3D" id="3.30.70.80">
    <property type="entry name" value="Peptidase S8 propeptide/proteinase inhibitor I9"/>
    <property type="match status" value="1"/>
</dbReference>
<organism evidence="4 5">
    <name type="scientific">Buddleja alternifolia</name>
    <dbReference type="NCBI Taxonomy" id="168488"/>
    <lineage>
        <taxon>Eukaryota</taxon>
        <taxon>Viridiplantae</taxon>
        <taxon>Streptophyta</taxon>
        <taxon>Embryophyta</taxon>
        <taxon>Tracheophyta</taxon>
        <taxon>Spermatophyta</taxon>
        <taxon>Magnoliopsida</taxon>
        <taxon>eudicotyledons</taxon>
        <taxon>Gunneridae</taxon>
        <taxon>Pentapetalae</taxon>
        <taxon>asterids</taxon>
        <taxon>lamiids</taxon>
        <taxon>Lamiales</taxon>
        <taxon>Scrophulariaceae</taxon>
        <taxon>Buddlejeae</taxon>
        <taxon>Buddleja</taxon>
    </lineage>
</organism>
<reference evidence="4" key="1">
    <citation type="submission" date="2019-10" db="EMBL/GenBank/DDBJ databases">
        <authorList>
            <person name="Zhang R."/>
            <person name="Pan Y."/>
            <person name="Wang J."/>
            <person name="Ma R."/>
            <person name="Yu S."/>
        </authorList>
    </citation>
    <scope>NUCLEOTIDE SEQUENCE</scope>
    <source>
        <strain evidence="4">LA-IB0</strain>
        <tissue evidence="4">Leaf</tissue>
    </source>
</reference>
<name>A0AAV6XFM1_9LAMI</name>
<dbReference type="AlphaFoldDB" id="A0AAV6XFM1"/>
<dbReference type="InterPro" id="IPR039206">
    <property type="entry name" value="MORF/ORRM1/DAG-like"/>
</dbReference>
<dbReference type="PANTHER" id="PTHR31346:SF12">
    <property type="entry name" value="MULTIPLE ORGANELLAR RNA EDITING FACTOR 7, MITOCHONDRIAL"/>
    <property type="match status" value="1"/>
</dbReference>
<protein>
    <recommendedName>
        <fullName evidence="3">MORF/ORRM1/DAG-like MORF domain-containing protein</fullName>
    </recommendedName>
</protein>
<sequence length="199" mass="23056">MRRIILSTPSNLMAALNLPICRRYSGSTLQYSTVSYSSAPETRVSELHRVDSLVNGCDYMHWLVVMHTPENYPQREEIVQQYIATLAMALGSEKAAKESIYSVSTKYYYAFSCKVSENVIHKIKSLPRVKWVLPDSYLCPEESGYGGEPYVNGKLVPYEEKYHADWLRDGYDEDRMERTCTMKPRRKRRSSRNNNETSE</sequence>
<comment type="caution">
    <text evidence="4">The sequence shown here is derived from an EMBL/GenBank/DDBJ whole genome shotgun (WGS) entry which is preliminary data.</text>
</comment>
<dbReference type="EMBL" id="WHWC01000007">
    <property type="protein sequence ID" value="KAG8380165.1"/>
    <property type="molecule type" value="Genomic_DNA"/>
</dbReference>
<evidence type="ECO:0000313" key="5">
    <source>
        <dbReference type="Proteomes" id="UP000826271"/>
    </source>
</evidence>
<dbReference type="GO" id="GO:0080156">
    <property type="term" value="P:mitochondrial mRNA modification"/>
    <property type="evidence" value="ECO:0007669"/>
    <property type="project" value="TreeGrafter"/>
</dbReference>
<proteinExistence type="predicted"/>
<feature type="domain" description="MORF/ORRM1/DAG-like MORF" evidence="3">
    <location>
        <begin position="59"/>
        <end position="149"/>
    </location>
</feature>
<dbReference type="InterPro" id="IPR037045">
    <property type="entry name" value="S8pro/Inhibitor_I9_sf"/>
</dbReference>
<dbReference type="PANTHER" id="PTHR31346">
    <property type="entry name" value="MULTIPLE ORGANELLAR RNA EDITING FACTOR 2, CHLOROPLASTIC-RELATED-RELATED"/>
    <property type="match status" value="1"/>
</dbReference>
<dbReference type="GO" id="GO:0016554">
    <property type="term" value="P:cytidine to uridine editing"/>
    <property type="evidence" value="ECO:0007669"/>
    <property type="project" value="InterPro"/>
</dbReference>